<evidence type="ECO:0000313" key="3">
    <source>
        <dbReference type="EMBL" id="KAB4450290.1"/>
    </source>
</evidence>
<dbReference type="RefSeq" id="WP_008766136.1">
    <property type="nucleotide sequence ID" value="NZ_AP022660.1"/>
</dbReference>
<gene>
    <name evidence="1" type="ORF">BatF92_15870</name>
    <name evidence="7" type="ORF">DW011_04405</name>
    <name evidence="4" type="ORF">GAN91_19915</name>
    <name evidence="3" type="ORF">GAN93_16600</name>
    <name evidence="2" type="ORF">GAO51_18020</name>
    <name evidence="5" type="ORF">K0H07_00185</name>
    <name evidence="8" type="ORF">KQP68_03935</name>
    <name evidence="6" type="ORF">PO127_04680</name>
</gene>
<evidence type="ECO:0000313" key="5">
    <source>
        <dbReference type="EMBL" id="MCE9235579.1"/>
    </source>
</evidence>
<reference evidence="1 13" key="3">
    <citation type="submission" date="2020-02" db="EMBL/GenBank/DDBJ databases">
        <title>Whole-genome sequencing and comparative analysis of the genomes of Bacteroides thetaiotaomicron and Escherichia coli isolated from a healthy resident in Vietnam.</title>
        <authorList>
            <person name="Mohsin M."/>
            <person name="Tanaka K."/>
            <person name="Kawahara R."/>
            <person name="Kondo S."/>
            <person name="Noguchi H."/>
            <person name="Motooka D."/>
            <person name="Nakamura S."/>
            <person name="Khong D.T."/>
            <person name="Nguyen T.N."/>
            <person name="Tran H.T."/>
            <person name="Yamamoto Y."/>
        </authorList>
    </citation>
    <scope>NUCLEOTIDE SEQUENCE [LARGE SCALE GENOMIC DNA]</scope>
    <source>
        <strain evidence="1 13">F9-2</strain>
    </source>
</reference>
<dbReference type="PANTHER" id="PTHR36846:SF1">
    <property type="entry name" value="PROTEIN VIAA"/>
    <property type="match status" value="1"/>
</dbReference>
<dbReference type="EMBL" id="WCSY01000018">
    <property type="protein sequence ID" value="KAB4309438.1"/>
    <property type="molecule type" value="Genomic_DNA"/>
</dbReference>
<dbReference type="EMBL" id="CP083680">
    <property type="protein sequence ID" value="UYU67443.1"/>
    <property type="molecule type" value="Genomic_DNA"/>
</dbReference>
<accession>A0A0P0ETN1</accession>
<evidence type="ECO:0000313" key="12">
    <source>
        <dbReference type="Proteomes" id="UP000460317"/>
    </source>
</evidence>
<evidence type="ECO:0000313" key="4">
    <source>
        <dbReference type="EMBL" id="KAB4477597.1"/>
    </source>
</evidence>
<evidence type="ECO:0000313" key="9">
    <source>
        <dbReference type="Proteomes" id="UP000283616"/>
    </source>
</evidence>
<dbReference type="SUPFAM" id="SSF53300">
    <property type="entry name" value="vWA-like"/>
    <property type="match status" value="1"/>
</dbReference>
<evidence type="ECO:0008006" key="15">
    <source>
        <dbReference type="Google" id="ProtNLM"/>
    </source>
</evidence>
<protein>
    <recommendedName>
        <fullName evidence="15">VWA domain protein interacting with AAA ATPase</fullName>
    </recommendedName>
</protein>
<dbReference type="EMBL" id="JAQNVG010000005">
    <property type="protein sequence ID" value="MDC2235044.1"/>
    <property type="molecule type" value="Genomic_DNA"/>
</dbReference>
<reference evidence="6" key="6">
    <citation type="submission" date="2022-10" db="EMBL/GenBank/DDBJ databases">
        <title>Human gut microbiome strain richness.</title>
        <authorList>
            <person name="Chen-Liaw A."/>
        </authorList>
    </citation>
    <scope>NUCLEOTIDE SEQUENCE</scope>
    <source>
        <strain evidence="6">1001283st1_A3_1001283B150304_161114</strain>
    </source>
</reference>
<organism evidence="4 10">
    <name type="scientific">Bacteroides thetaiotaomicron</name>
    <dbReference type="NCBI Taxonomy" id="818"/>
    <lineage>
        <taxon>Bacteria</taxon>
        <taxon>Pseudomonadati</taxon>
        <taxon>Bacteroidota</taxon>
        <taxon>Bacteroidia</taxon>
        <taxon>Bacteroidales</taxon>
        <taxon>Bacteroidaceae</taxon>
        <taxon>Bacteroides</taxon>
    </lineage>
</organism>
<dbReference type="InterPro" id="IPR036465">
    <property type="entry name" value="vWFA_dom_sf"/>
</dbReference>
<reference evidence="10 11" key="2">
    <citation type="journal article" date="2019" name="Nat. Med.">
        <title>A library of human gut bacterial isolates paired with longitudinal multiomics data enables mechanistic microbiome research.</title>
        <authorList>
            <person name="Poyet M."/>
            <person name="Groussin M."/>
            <person name="Gibbons S.M."/>
            <person name="Avila-Pacheco J."/>
            <person name="Jiang X."/>
            <person name="Kearney S.M."/>
            <person name="Perrotta A.R."/>
            <person name="Berdy B."/>
            <person name="Zhao S."/>
            <person name="Lieberman T.D."/>
            <person name="Swanson P.K."/>
            <person name="Smith M."/>
            <person name="Roesemann S."/>
            <person name="Alexander J.E."/>
            <person name="Rich S.A."/>
            <person name="Livny J."/>
            <person name="Vlamakis H."/>
            <person name="Clish C."/>
            <person name="Bullock K."/>
            <person name="Deik A."/>
            <person name="Scott J."/>
            <person name="Pierce K.A."/>
            <person name="Xavier R.J."/>
            <person name="Alm E.J."/>
        </authorList>
    </citation>
    <scope>NUCLEOTIDE SEQUENCE [LARGE SCALE GENOMIC DNA]</scope>
    <source>
        <strain evidence="4 10">BIOML-A162</strain>
        <strain evidence="3 12">BIOML-A165</strain>
        <strain evidence="2 11">BIOML-A188</strain>
    </source>
</reference>
<dbReference type="GeneID" id="60926296"/>
<name>A0A0P0ETN1_BACT4</name>
<dbReference type="Proteomes" id="UP000436858">
    <property type="component" value="Unassembled WGS sequence"/>
</dbReference>
<dbReference type="EMBL" id="JAHYQA010000001">
    <property type="protein sequence ID" value="MCE9235579.1"/>
    <property type="molecule type" value="Genomic_DNA"/>
</dbReference>
<evidence type="ECO:0000313" key="1">
    <source>
        <dbReference type="EMBL" id="BCA49645.1"/>
    </source>
</evidence>
<evidence type="ECO:0000313" key="8">
    <source>
        <dbReference type="EMBL" id="UYU67443.1"/>
    </source>
</evidence>
<dbReference type="Proteomes" id="UP001200544">
    <property type="component" value="Unassembled WGS sequence"/>
</dbReference>
<dbReference type="EMBL" id="QROV01000004">
    <property type="protein sequence ID" value="RHL62901.1"/>
    <property type="molecule type" value="Genomic_DNA"/>
</dbReference>
<dbReference type="EMBL" id="AP022660">
    <property type="protein sequence ID" value="BCA49645.1"/>
    <property type="molecule type" value="Genomic_DNA"/>
</dbReference>
<accession>C6IEI9</accession>
<dbReference type="Proteomes" id="UP000283616">
    <property type="component" value="Unassembled WGS sequence"/>
</dbReference>
<evidence type="ECO:0000313" key="13">
    <source>
        <dbReference type="Proteomes" id="UP000500882"/>
    </source>
</evidence>
<dbReference type="EMBL" id="WCRY01000022">
    <property type="protein sequence ID" value="KAB4477597.1"/>
    <property type="molecule type" value="Genomic_DNA"/>
</dbReference>
<dbReference type="AlphaFoldDB" id="A0A0P0ETN1"/>
<evidence type="ECO:0000313" key="2">
    <source>
        <dbReference type="EMBL" id="KAB4309438.1"/>
    </source>
</evidence>
<dbReference type="Proteomes" id="UP000500882">
    <property type="component" value="Chromosome"/>
</dbReference>
<proteinExistence type="predicted"/>
<evidence type="ECO:0000313" key="10">
    <source>
        <dbReference type="Proteomes" id="UP000436858"/>
    </source>
</evidence>
<dbReference type="EMBL" id="WCSB01000016">
    <property type="protein sequence ID" value="KAB4450290.1"/>
    <property type="molecule type" value="Genomic_DNA"/>
</dbReference>
<reference evidence="8 14" key="4">
    <citation type="submission" date="2021-06" db="EMBL/GenBank/DDBJ databases">
        <title>Interrogation of the integrated mobile genetic elements in gut-associated Bacteroides with a consensus prediction approach.</title>
        <authorList>
            <person name="Campbell D.E."/>
            <person name="Leigh J.R."/>
            <person name="Kim T."/>
            <person name="England W."/>
            <person name="Whitaker R.J."/>
            <person name="Degnan P.H."/>
        </authorList>
    </citation>
    <scope>NUCLEOTIDE SEQUENCE [LARGE SCALE GENOMIC DNA]</scope>
    <source>
        <strain evidence="8 14">WAL8669</strain>
    </source>
</reference>
<reference evidence="7 9" key="1">
    <citation type="submission" date="2018-08" db="EMBL/GenBank/DDBJ databases">
        <title>A genome reference for cultivated species of the human gut microbiota.</title>
        <authorList>
            <person name="Zou Y."/>
            <person name="Xue W."/>
            <person name="Luo G."/>
        </authorList>
    </citation>
    <scope>NUCLEOTIDE SEQUENCE [LARGE SCALE GENOMIC DNA]</scope>
    <source>
        <strain evidence="7 9">AF37-12</strain>
    </source>
</reference>
<dbReference type="Proteomes" id="UP001156218">
    <property type="component" value="Chromosome"/>
</dbReference>
<dbReference type="Proteomes" id="UP000440614">
    <property type="component" value="Unassembled WGS sequence"/>
</dbReference>
<dbReference type="OMA" id="CDQWYQS"/>
<evidence type="ECO:0000313" key="14">
    <source>
        <dbReference type="Proteomes" id="UP001156218"/>
    </source>
</evidence>
<dbReference type="PANTHER" id="PTHR36846">
    <property type="entry name" value="PROTEIN VIAA"/>
    <property type="match status" value="1"/>
</dbReference>
<dbReference type="Proteomes" id="UP000460317">
    <property type="component" value="Unassembled WGS sequence"/>
</dbReference>
<reference evidence="5" key="5">
    <citation type="submission" date="2021-07" db="EMBL/GenBank/DDBJ databases">
        <title>Comparative genomics of Bacteroides fragilis group isolates reveals species-dependent resistance mechanisms and validates clinical tools for resistance prediction.</title>
        <authorList>
            <person name="Wallace M.J."/>
            <person name="Jean S."/>
            <person name="Wallace M.A."/>
            <person name="Carey-Ann B.D."/>
            <person name="Dantas G."/>
        </authorList>
    </citation>
    <scope>NUCLEOTIDE SEQUENCE</scope>
    <source>
        <strain evidence="5">BJH_160</strain>
    </source>
</reference>
<dbReference type="Proteomes" id="UP001217776">
    <property type="component" value="Unassembled WGS sequence"/>
</dbReference>
<evidence type="ECO:0000313" key="11">
    <source>
        <dbReference type="Proteomes" id="UP000440614"/>
    </source>
</evidence>
<evidence type="ECO:0000313" key="7">
    <source>
        <dbReference type="EMBL" id="RHL62901.1"/>
    </source>
</evidence>
<sequence>MSLRYDAAFYVQVLDKYVATGECAEADNEPLYAYLLSVMNDPMIKIQVLSDELCARIFYDAMSQFIRLNLEKQKYNMQKSQSEQQGMELVLEWSETKRKDGWQALLQEVADKHEGNGFDKAFYQGQFGNEGKYADEEVWERMVDDWKEAFQRDLQEQKEKEIEQRKDDFERRLHANLRNIPGYIRQNNIEKDEFYQAWGLMSGMWNTVDFERIRKIVRIQKEYPEVVKVANKMGRMADDEGQEQLHVAQGNVYKMEHSSKSDILGITVGNDLNALLPTELAHCADDELEDLFVYKYVTRKLQTFRYKSEIMQPARRLEIKPATQKGPMIVCLDTSGSMVGKPEKIAYSLLIKILEIADRQRRDCFLIAFSVSINPIDVRRERARLLEFFSTTSCGDTDATRMLQAIFRLLQSKKEYMNADVLWISDFKIPLSVPELTDKMLEYRKVDTHFYGLQLGIAENEWSPFFDRIYRIDYTPSRRY</sequence>
<evidence type="ECO:0000313" key="6">
    <source>
        <dbReference type="EMBL" id="MDC2235044.1"/>
    </source>
</evidence>
<dbReference type="KEGG" id="btho:Btheta7330_03042"/>